<dbReference type="Gene3D" id="1.10.260.40">
    <property type="entry name" value="lambda repressor-like DNA-binding domains"/>
    <property type="match status" value="1"/>
</dbReference>
<dbReference type="SUPFAM" id="SSF47413">
    <property type="entry name" value="lambda repressor-like DNA-binding domains"/>
    <property type="match status" value="1"/>
</dbReference>
<dbReference type="PANTHER" id="PTHR35010">
    <property type="entry name" value="BLL4672 PROTEIN-RELATED"/>
    <property type="match status" value="1"/>
</dbReference>
<evidence type="ECO:0000313" key="2">
    <source>
        <dbReference type="EMBL" id="MCH6164095.1"/>
    </source>
</evidence>
<protein>
    <submittedName>
        <fullName evidence="2">Helix-turn-helix transcriptional regulator</fullName>
    </submittedName>
</protein>
<dbReference type="CDD" id="cd00093">
    <property type="entry name" value="HTH_XRE"/>
    <property type="match status" value="1"/>
</dbReference>
<name>A0ABS9T6H8_9PSEU</name>
<proteinExistence type="predicted"/>
<dbReference type="InterPro" id="IPR041413">
    <property type="entry name" value="MLTR_LBD"/>
</dbReference>
<dbReference type="Gene3D" id="3.30.450.180">
    <property type="match status" value="1"/>
</dbReference>
<dbReference type="InterPro" id="IPR001387">
    <property type="entry name" value="Cro/C1-type_HTH"/>
</dbReference>
<dbReference type="RefSeq" id="WP_241034130.1">
    <property type="nucleotide sequence ID" value="NZ_BAAAJF010000034.1"/>
</dbReference>
<reference evidence="2 3" key="1">
    <citation type="submission" date="2022-03" db="EMBL/GenBank/DDBJ databases">
        <title>Pseudonocardia alaer sp. nov., a novel actinomycete isolated from reed forest soil.</title>
        <authorList>
            <person name="Wang L."/>
        </authorList>
    </citation>
    <scope>NUCLEOTIDE SEQUENCE [LARGE SCALE GENOMIC DNA]</scope>
    <source>
        <strain evidence="2 3">Y-16303</strain>
    </source>
</reference>
<sequence>MNSETQRRRALGEFLKACRRRLARDDVGLPPTRGGSDAGLRREEVAVLSGVSVTWYVWLEQGRRTQPSRSVLDALARTLRMSAAEHSYVLSLAGYSDTPPLAERTSSTVPTHVRRLLDMLGGLPAYVASTDWQLLGWTDAYAALYPAVATVPEADRNLLWLMFTDHSVRELCADWELVGRCLLAEFRAEAGAGLFEPPTSDLVERLIRASPTFLAAWEEHDLAGFTHPERLIHHPVGDLHLERHRLRFSNPADLHMVIFTPVQSTATCALLREMTAAGDGCA</sequence>
<evidence type="ECO:0000259" key="1">
    <source>
        <dbReference type="PROSITE" id="PS50943"/>
    </source>
</evidence>
<dbReference type="Pfam" id="PF17765">
    <property type="entry name" value="MLTR_LBD"/>
    <property type="match status" value="1"/>
</dbReference>
<gene>
    <name evidence="2" type="ORF">MMF94_00245</name>
</gene>
<dbReference type="PROSITE" id="PS50943">
    <property type="entry name" value="HTH_CROC1"/>
    <property type="match status" value="1"/>
</dbReference>
<dbReference type="Proteomes" id="UP001299970">
    <property type="component" value="Unassembled WGS sequence"/>
</dbReference>
<dbReference type="Pfam" id="PF13560">
    <property type="entry name" value="HTH_31"/>
    <property type="match status" value="1"/>
</dbReference>
<organism evidence="2 3">
    <name type="scientific">Pseudonocardia alaniniphila</name>
    <dbReference type="NCBI Taxonomy" id="75291"/>
    <lineage>
        <taxon>Bacteria</taxon>
        <taxon>Bacillati</taxon>
        <taxon>Actinomycetota</taxon>
        <taxon>Actinomycetes</taxon>
        <taxon>Pseudonocardiales</taxon>
        <taxon>Pseudonocardiaceae</taxon>
        <taxon>Pseudonocardia</taxon>
    </lineage>
</organism>
<evidence type="ECO:0000313" key="3">
    <source>
        <dbReference type="Proteomes" id="UP001299970"/>
    </source>
</evidence>
<dbReference type="InterPro" id="IPR010982">
    <property type="entry name" value="Lambda_DNA-bd_dom_sf"/>
</dbReference>
<keyword evidence="3" id="KW-1185">Reference proteome</keyword>
<feature type="domain" description="HTH cro/C1-type" evidence="1">
    <location>
        <begin position="38"/>
        <end position="86"/>
    </location>
</feature>
<dbReference type="EMBL" id="JAKXMK010000001">
    <property type="protein sequence ID" value="MCH6164095.1"/>
    <property type="molecule type" value="Genomic_DNA"/>
</dbReference>
<comment type="caution">
    <text evidence="2">The sequence shown here is derived from an EMBL/GenBank/DDBJ whole genome shotgun (WGS) entry which is preliminary data.</text>
</comment>
<dbReference type="SMART" id="SM00530">
    <property type="entry name" value="HTH_XRE"/>
    <property type="match status" value="1"/>
</dbReference>
<accession>A0ABS9T6H8</accession>